<accession>A0A0C9UK27</accession>
<reference evidence="2 3" key="1">
    <citation type="submission" date="2014-06" db="EMBL/GenBank/DDBJ databases">
        <title>Evolutionary Origins and Diversification of the Mycorrhizal Mutualists.</title>
        <authorList>
            <consortium name="DOE Joint Genome Institute"/>
            <consortium name="Mycorrhizal Genomics Consortium"/>
            <person name="Kohler A."/>
            <person name="Kuo A."/>
            <person name="Nagy L.G."/>
            <person name="Floudas D."/>
            <person name="Copeland A."/>
            <person name="Barry K.W."/>
            <person name="Cichocki N."/>
            <person name="Veneault-Fourrey C."/>
            <person name="LaButti K."/>
            <person name="Lindquist E.A."/>
            <person name="Lipzen A."/>
            <person name="Lundell T."/>
            <person name="Morin E."/>
            <person name="Murat C."/>
            <person name="Riley R."/>
            <person name="Ohm R."/>
            <person name="Sun H."/>
            <person name="Tunlid A."/>
            <person name="Henrissat B."/>
            <person name="Grigoriev I.V."/>
            <person name="Hibbett D.S."/>
            <person name="Martin F."/>
        </authorList>
    </citation>
    <scope>NUCLEOTIDE SEQUENCE [LARGE SCALE GENOMIC DNA]</scope>
    <source>
        <strain evidence="2 3">SS14</strain>
    </source>
</reference>
<sequence>MSLSLEQLEALKTAQNLLENIGIFNESLITSNSGLGDLQNSFNSILSGDRAHPFISLMKYLAPQSSRFSPEEIINGHNRSTRKGYVSSIVHHPLGAVVEYPETGSIMQEAVAHIFKTDPSKPLPLQDPKGNVQYSLGEPKGTKYDVECFLLQSLSMSGDAVPCTQVKLSCTDCKKCNFNTSVPSSQQRTVQETPDTWQEVFQKTLALFCAIQESGCPFAAEVSAEDIIPESPSEDSEISSIPAAQLLYETLHDSRACEKDELQCPGKIVVCRDSFHRPFLQCEHRKKGHHAHLYLCNLQEIDSVYLEALFCGNMETIRKYEEQAHAGGFGPLIPCDVVCSARQQKTLCLNFHRNKDGKLTPGVIEHITKCPARFEFYYPNNANDCPFIAVICRNPHSHSNPIPSCTPRIVRGLLEGLLFKLGWRLADATPRRLHMESSFLTGLQKLLGWSELREPTLSDLHPSLGNTDHAGRIISEVRNQVYPFGTGFEGTKKICNEQALLPKELIYVRTVETHDIKGQAAFHLIICMFPGMSTFLLETKQISIDTSFKRVHKWQEFEIEAWFSQYNRSVVVARAFINSQSSEVHLVLFQQIFGIAEADTGKQVQIRHIHGEGIDTITADGHRGQAIANNIQKDEASFVNHSASQCHVVENVRTAMMSLASAEELPLAVYTQIVATIRGGGKKAVDWFRDKEAADGWALAAIYRPKSRIPVHIWKAAPSTSNGNEQAHRNINREGTKLAIVTGILFGQGVDFRQLEGIEMLLTHGITHRDQPQTYFRRSGHTIIRSVAVQERKVKENDSTLQKSYTELSKLQDDATKQISTLKRAMEMGTASEPSIKRLRTIEKKYGDGYSTLSTLECCSSGRIQAPELIEPSKLLPSHVFEVSQSQKPVQPHRTSHCTSPLRPPPPQFFGSHQTYSNSSAPRQFIDSHEPPHSNGYPMAATPSSISHLQSQIPYHGLPPSFPPPPPPHGYSHSYQYYYSNKASQDCYYPYPPR</sequence>
<name>A0A0C9UK27_SPHS4</name>
<proteinExistence type="predicted"/>
<evidence type="ECO:0000313" key="2">
    <source>
        <dbReference type="EMBL" id="KIJ35229.1"/>
    </source>
</evidence>
<gene>
    <name evidence="2" type="ORF">M422DRAFT_262610</name>
</gene>
<organism evidence="2 3">
    <name type="scientific">Sphaerobolus stellatus (strain SS14)</name>
    <dbReference type="NCBI Taxonomy" id="990650"/>
    <lineage>
        <taxon>Eukaryota</taxon>
        <taxon>Fungi</taxon>
        <taxon>Dikarya</taxon>
        <taxon>Basidiomycota</taxon>
        <taxon>Agaricomycotina</taxon>
        <taxon>Agaricomycetes</taxon>
        <taxon>Phallomycetidae</taxon>
        <taxon>Geastrales</taxon>
        <taxon>Sphaerobolaceae</taxon>
        <taxon>Sphaerobolus</taxon>
    </lineage>
</organism>
<evidence type="ECO:0000256" key="1">
    <source>
        <dbReference type="SAM" id="MobiDB-lite"/>
    </source>
</evidence>
<dbReference type="Proteomes" id="UP000054279">
    <property type="component" value="Unassembled WGS sequence"/>
</dbReference>
<dbReference type="EMBL" id="KN837191">
    <property type="protein sequence ID" value="KIJ35229.1"/>
    <property type="molecule type" value="Genomic_DNA"/>
</dbReference>
<evidence type="ECO:0000313" key="3">
    <source>
        <dbReference type="Proteomes" id="UP000054279"/>
    </source>
</evidence>
<feature type="region of interest" description="Disordered" evidence="1">
    <location>
        <begin position="884"/>
        <end position="969"/>
    </location>
</feature>
<dbReference type="OrthoDB" id="3268409at2759"/>
<feature type="compositionally biased region" description="Pro residues" evidence="1">
    <location>
        <begin position="960"/>
        <end position="969"/>
    </location>
</feature>
<feature type="compositionally biased region" description="Polar residues" evidence="1">
    <location>
        <begin position="942"/>
        <end position="953"/>
    </location>
</feature>
<protein>
    <submittedName>
        <fullName evidence="2">Uncharacterized protein</fullName>
    </submittedName>
</protein>
<dbReference type="HOGENOM" id="CLU_010536_0_1_1"/>
<dbReference type="AlphaFoldDB" id="A0A0C9UK27"/>
<keyword evidence="3" id="KW-1185">Reference proteome</keyword>
<feature type="compositionally biased region" description="Polar residues" evidence="1">
    <location>
        <begin position="911"/>
        <end position="922"/>
    </location>
</feature>